<gene>
    <name evidence="1" type="primary">ORF118182</name>
    <name evidence="2" type="synonym">ORF118195</name>
</gene>
<organism evidence="1">
    <name type="scientific">Arion vulgaris</name>
    <dbReference type="NCBI Taxonomy" id="1028688"/>
    <lineage>
        <taxon>Eukaryota</taxon>
        <taxon>Metazoa</taxon>
        <taxon>Spiralia</taxon>
        <taxon>Lophotrochozoa</taxon>
        <taxon>Mollusca</taxon>
        <taxon>Gastropoda</taxon>
        <taxon>Heterobranchia</taxon>
        <taxon>Euthyneura</taxon>
        <taxon>Panpulmonata</taxon>
        <taxon>Eupulmonata</taxon>
        <taxon>Stylommatophora</taxon>
        <taxon>Helicina</taxon>
        <taxon>Arionoidea</taxon>
        <taxon>Arionidae</taxon>
        <taxon>Arion</taxon>
    </lineage>
</organism>
<evidence type="ECO:0000313" key="1">
    <source>
        <dbReference type="EMBL" id="CEK79923.1"/>
    </source>
</evidence>
<sequence length="50" mass="5589">MSEDTSDTDCYNHTQFQNAETTDTLHQESGQGNILVKPFLLACKDPCDLL</sequence>
<evidence type="ECO:0000313" key="2">
    <source>
        <dbReference type="EMBL" id="CEK79925.1"/>
    </source>
</evidence>
<dbReference type="AlphaFoldDB" id="A0A0B7AGL3"/>
<reference evidence="1" key="1">
    <citation type="submission" date="2014-12" db="EMBL/GenBank/DDBJ databases">
        <title>Insight into the proteome of Arion vulgaris.</title>
        <authorList>
            <person name="Aradska J."/>
            <person name="Bulat T."/>
            <person name="Smidak R."/>
            <person name="Sarate P."/>
            <person name="Gangsoo J."/>
            <person name="Sialana F."/>
            <person name="Bilban M."/>
            <person name="Lubec G."/>
        </authorList>
    </citation>
    <scope>NUCLEOTIDE SEQUENCE</scope>
    <source>
        <tissue evidence="1">Skin</tissue>
    </source>
</reference>
<protein>
    <submittedName>
        <fullName evidence="1">Uncharacterized protein</fullName>
    </submittedName>
</protein>
<dbReference type="EMBL" id="HACG01033058">
    <property type="protein sequence ID" value="CEK79923.1"/>
    <property type="molecule type" value="Transcribed_RNA"/>
</dbReference>
<accession>A0A0B7AGL3</accession>
<name>A0A0B7AGL3_9EUPU</name>
<proteinExistence type="predicted"/>
<dbReference type="EMBL" id="HACG01033060">
    <property type="protein sequence ID" value="CEK79925.1"/>
    <property type="molecule type" value="Transcribed_RNA"/>
</dbReference>